<dbReference type="RefSeq" id="WP_226729743.1">
    <property type="nucleotide sequence ID" value="NZ_JAJAUY010000133.1"/>
</dbReference>
<evidence type="ECO:0000256" key="1">
    <source>
        <dbReference type="SAM" id="MobiDB-lite"/>
    </source>
</evidence>
<evidence type="ECO:0000313" key="2">
    <source>
        <dbReference type="EMBL" id="MCB5182561.1"/>
    </source>
</evidence>
<dbReference type="Proteomes" id="UP001199054">
    <property type="component" value="Unassembled WGS sequence"/>
</dbReference>
<sequence>MNRSLRLLPSSLWAVLAGVFAVLLGRVRALGAQGFRRTVAGGTAATVAGGTTATAAAIAASAPGAGAGTGAAASAGTSSRRAAEAAGAPVRRSWRQMMRGGALPPTLAQRIRAEAHGSSPSVRRSTTAAATLADRDALALVA</sequence>
<evidence type="ECO:0000313" key="3">
    <source>
        <dbReference type="Proteomes" id="UP001199054"/>
    </source>
</evidence>
<gene>
    <name evidence="2" type="ORF">LG632_24700</name>
</gene>
<reference evidence="2 3" key="1">
    <citation type="submission" date="2021-10" db="EMBL/GenBank/DDBJ databases">
        <title>Streptomyces sp. strain SMC 277, a novel streptomycete isolated from soil.</title>
        <authorList>
            <person name="Chanama M."/>
        </authorList>
    </citation>
    <scope>NUCLEOTIDE SEQUENCE [LARGE SCALE GENOMIC DNA]</scope>
    <source>
        <strain evidence="2 3">SMC 277</strain>
    </source>
</reference>
<accession>A0ABS8BD91</accession>
<organism evidence="2 3">
    <name type="scientific">Streptomyces antimicrobicus</name>
    <dbReference type="NCBI Taxonomy" id="2883108"/>
    <lineage>
        <taxon>Bacteria</taxon>
        <taxon>Bacillati</taxon>
        <taxon>Actinomycetota</taxon>
        <taxon>Actinomycetes</taxon>
        <taxon>Kitasatosporales</taxon>
        <taxon>Streptomycetaceae</taxon>
        <taxon>Streptomyces</taxon>
    </lineage>
</organism>
<feature type="region of interest" description="Disordered" evidence="1">
    <location>
        <begin position="64"/>
        <end position="91"/>
    </location>
</feature>
<proteinExistence type="predicted"/>
<feature type="compositionally biased region" description="Low complexity" evidence="1">
    <location>
        <begin position="64"/>
        <end position="88"/>
    </location>
</feature>
<keyword evidence="3" id="KW-1185">Reference proteome</keyword>
<name>A0ABS8BD91_9ACTN</name>
<protein>
    <submittedName>
        <fullName evidence="2">DUF6344 domain-containing protein</fullName>
    </submittedName>
</protein>
<comment type="caution">
    <text evidence="2">The sequence shown here is derived from an EMBL/GenBank/DDBJ whole genome shotgun (WGS) entry which is preliminary data.</text>
</comment>
<dbReference type="InterPro" id="IPR045925">
    <property type="entry name" value="DUF6344"/>
</dbReference>
<dbReference type="EMBL" id="JAJAUY010000133">
    <property type="protein sequence ID" value="MCB5182561.1"/>
    <property type="molecule type" value="Genomic_DNA"/>
</dbReference>
<dbReference type="Pfam" id="PF19871">
    <property type="entry name" value="DUF6344"/>
    <property type="match status" value="1"/>
</dbReference>